<feature type="region of interest" description="Disordered" evidence="1">
    <location>
        <begin position="373"/>
        <end position="430"/>
    </location>
</feature>
<feature type="compositionally biased region" description="Basic and acidic residues" evidence="1">
    <location>
        <begin position="524"/>
        <end position="536"/>
    </location>
</feature>
<dbReference type="AlphaFoldDB" id="A0AA40CA45"/>
<feature type="compositionally biased region" description="Acidic residues" evidence="1">
    <location>
        <begin position="16"/>
        <end position="27"/>
    </location>
</feature>
<dbReference type="Pfam" id="PF10384">
    <property type="entry name" value="Scm3"/>
    <property type="match status" value="1"/>
</dbReference>
<dbReference type="PANTHER" id="PTHR15992">
    <property type="entry name" value="HOLLIDAY JUNCTION RECOGNITION PROTEIN"/>
    <property type="match status" value="1"/>
</dbReference>
<organism evidence="2 3">
    <name type="scientific">Bombardia bombarda</name>
    <dbReference type="NCBI Taxonomy" id="252184"/>
    <lineage>
        <taxon>Eukaryota</taxon>
        <taxon>Fungi</taxon>
        <taxon>Dikarya</taxon>
        <taxon>Ascomycota</taxon>
        <taxon>Pezizomycotina</taxon>
        <taxon>Sordariomycetes</taxon>
        <taxon>Sordariomycetidae</taxon>
        <taxon>Sordariales</taxon>
        <taxon>Lasiosphaeriaceae</taxon>
        <taxon>Bombardia</taxon>
    </lineage>
</organism>
<feature type="compositionally biased region" description="Polar residues" evidence="1">
    <location>
        <begin position="1059"/>
        <end position="1070"/>
    </location>
</feature>
<feature type="compositionally biased region" description="Basic residues" evidence="1">
    <location>
        <begin position="1"/>
        <end position="10"/>
    </location>
</feature>
<feature type="region of interest" description="Disordered" evidence="1">
    <location>
        <begin position="881"/>
        <end position="1079"/>
    </location>
</feature>
<feature type="compositionally biased region" description="Polar residues" evidence="1">
    <location>
        <begin position="736"/>
        <end position="747"/>
    </location>
</feature>
<keyword evidence="3" id="KW-1185">Reference proteome</keyword>
<dbReference type="InterPro" id="IPR009072">
    <property type="entry name" value="Histone-fold"/>
</dbReference>
<proteinExistence type="predicted"/>
<comment type="caution">
    <text evidence="2">The sequence shown here is derived from an EMBL/GenBank/DDBJ whole genome shotgun (WGS) entry which is preliminary data.</text>
</comment>
<feature type="compositionally biased region" description="Polar residues" evidence="1">
    <location>
        <begin position="778"/>
        <end position="795"/>
    </location>
</feature>
<feature type="region of interest" description="Disordered" evidence="1">
    <location>
        <begin position="728"/>
        <end position="750"/>
    </location>
</feature>
<name>A0AA40CA45_9PEZI</name>
<dbReference type="GO" id="GO:0042393">
    <property type="term" value="F:histone binding"/>
    <property type="evidence" value="ECO:0007669"/>
    <property type="project" value="InterPro"/>
</dbReference>
<feature type="compositionally biased region" description="Basic residues" evidence="1">
    <location>
        <begin position="390"/>
        <end position="400"/>
    </location>
</feature>
<dbReference type="InterPro" id="IPR018465">
    <property type="entry name" value="Scm3/HJURP"/>
</dbReference>
<dbReference type="EMBL" id="JAULSR010000002">
    <property type="protein sequence ID" value="KAK0630109.1"/>
    <property type="molecule type" value="Genomic_DNA"/>
</dbReference>
<feature type="compositionally biased region" description="Acidic residues" evidence="1">
    <location>
        <begin position="104"/>
        <end position="117"/>
    </location>
</feature>
<feature type="region of interest" description="Disordered" evidence="1">
    <location>
        <begin position="98"/>
        <end position="151"/>
    </location>
</feature>
<feature type="region of interest" description="Disordered" evidence="1">
    <location>
        <begin position="764"/>
        <end position="808"/>
    </location>
</feature>
<evidence type="ECO:0000256" key="1">
    <source>
        <dbReference type="SAM" id="MobiDB-lite"/>
    </source>
</evidence>
<feature type="compositionally biased region" description="Basic and acidic residues" evidence="1">
    <location>
        <begin position="583"/>
        <end position="607"/>
    </location>
</feature>
<feature type="compositionally biased region" description="Polar residues" evidence="1">
    <location>
        <begin position="125"/>
        <end position="151"/>
    </location>
</feature>
<feature type="compositionally biased region" description="Acidic residues" evidence="1">
    <location>
        <begin position="842"/>
        <end position="854"/>
    </location>
</feature>
<gene>
    <name evidence="2" type="ORF">B0T17DRAFT_210372</name>
</gene>
<evidence type="ECO:0000313" key="3">
    <source>
        <dbReference type="Proteomes" id="UP001174934"/>
    </source>
</evidence>
<protein>
    <submittedName>
        <fullName evidence="2">Uncharacterized protein</fullName>
    </submittedName>
</protein>
<evidence type="ECO:0000313" key="2">
    <source>
        <dbReference type="EMBL" id="KAK0630109.1"/>
    </source>
</evidence>
<dbReference type="PANTHER" id="PTHR15992:SF5">
    <property type="entry name" value="HOLLIDAY JUNCTION RECOGNITION PROTEIN"/>
    <property type="match status" value="1"/>
</dbReference>
<feature type="region of interest" description="Disordered" evidence="1">
    <location>
        <begin position="839"/>
        <end position="869"/>
    </location>
</feature>
<feature type="compositionally biased region" description="Low complexity" evidence="1">
    <location>
        <begin position="1048"/>
        <end position="1057"/>
    </location>
</feature>
<dbReference type="GO" id="GO:0046982">
    <property type="term" value="F:protein heterodimerization activity"/>
    <property type="evidence" value="ECO:0007669"/>
    <property type="project" value="InterPro"/>
</dbReference>
<dbReference type="Proteomes" id="UP001174934">
    <property type="component" value="Unassembled WGS sequence"/>
</dbReference>
<dbReference type="GO" id="GO:0005634">
    <property type="term" value="C:nucleus"/>
    <property type="evidence" value="ECO:0007669"/>
    <property type="project" value="InterPro"/>
</dbReference>
<feature type="compositionally biased region" description="Basic and acidic residues" evidence="1">
    <location>
        <begin position="855"/>
        <end position="865"/>
    </location>
</feature>
<feature type="region of interest" description="Disordered" evidence="1">
    <location>
        <begin position="283"/>
        <end position="348"/>
    </location>
</feature>
<sequence length="1119" mass="121970">MDRHPKRPRIGRGPIEDEEGCDGDEDELNLAPEKVNALRDPGYQLQKSRAFAAFKLKSAFERIFEKYEKDFTGIGDEIDMTTGEIVVNNGHIQSLKDANLNAPDDGEDVASDTESVQEEERILQGKSSQNLSRAGANPGSSMSLLTGPSVPNGQWSAPDPFMGAPFIGGNPFMESPSRLSSMAYPAQMQFPTLTMPFGVLNPMDNCVESAWRAPELPRPVFRNSMESTLTRFGPRKIPLLTNHNGDGHDNDDDDVLLGVSTTETEGAKAIEVIRIAKLSSPRSLLGKSADGKGGRQTVTPQTNKSRRDSNLIKFQKSKGKGSPSVKHATEDTHSRKTAAKSKLNPKARTEDIVPEAISTNQSGTVIGAAHGGSGTGSIRETPIHGGVAKSKPKRKPKRKQVVAVRVKPPKKLPSAPRIHHTPTQTKNQPDVYVNRSSSRRVKFAIKPTNQTLHVEISVRMAVDNVLFETITPEPSCEPDSLLALVADEDRSSLEECPEASKSGGDQNDLDNIPGSPKAVDADQAEPRAEGFPEARKARFNPYDLDNIPSSPEPDPQPAEEPSEVFSRNVLDPTYAFSDEDEPAIPRRREERRTVDLRASERSAANREDTDETQTTNAAVTTPPEPANNFHMDYVITPAEKPAELGAELAVLDEAMSMTANGLSTIAEGVTEMQGTPGPLETSNLVTSEVEDASVERVSWLSEKSLLRKKRKLPAEPREIPLLQLAAKRPSKKLRQSLPSDLLSQTALPESDRETLFREGRELKAVANEEQPEDIDLTYNENDTANGGSPTLSVSLSEVDRADRGSPTLSVSADDARIADSLPSVGVSIGQTIDRVDSGYITIEDEEEPLDEEEPTLPHRADHEDTGLGFTIAPLPEMSYLSEGQEPTDEQKGREASPSLSVIVERRPPVTPTKKKKRPSSHQVSTYHDHPENPPSSVSCPRSGGVLSLVSEDEDEDELSLTPKPRYYTPVVGSSSNRHNRTRFSLADPGLGSSPKKSTKSTLRKQSAVLLLHGSSRRVVNNNITTPSKSRQQADSTPGRQHHPHSSNRRASLSSALATVHSSGGASSVTRRGSMLQRPGRAISPEFVEDNELVRTPRGTLRRCGEDGFRCDRDFCFVCL</sequence>
<feature type="compositionally biased region" description="Basic residues" evidence="1">
    <location>
        <begin position="335"/>
        <end position="345"/>
    </location>
</feature>
<dbReference type="Gene3D" id="1.10.20.10">
    <property type="entry name" value="Histone, subunit A"/>
    <property type="match status" value="1"/>
</dbReference>
<feature type="compositionally biased region" description="Polar residues" evidence="1">
    <location>
        <begin position="1017"/>
        <end position="1038"/>
    </location>
</feature>
<accession>A0AA40CA45</accession>
<feature type="region of interest" description="Disordered" evidence="1">
    <location>
        <begin position="1"/>
        <end position="27"/>
    </location>
</feature>
<feature type="region of interest" description="Disordered" evidence="1">
    <location>
        <begin position="489"/>
        <end position="627"/>
    </location>
</feature>
<reference evidence="2" key="1">
    <citation type="submission" date="2023-06" db="EMBL/GenBank/DDBJ databases">
        <title>Genome-scale phylogeny and comparative genomics of the fungal order Sordariales.</title>
        <authorList>
            <consortium name="Lawrence Berkeley National Laboratory"/>
            <person name="Hensen N."/>
            <person name="Bonometti L."/>
            <person name="Westerberg I."/>
            <person name="Brannstrom I.O."/>
            <person name="Guillou S."/>
            <person name="Cros-Aarteil S."/>
            <person name="Calhoun S."/>
            <person name="Haridas S."/>
            <person name="Kuo A."/>
            <person name="Mondo S."/>
            <person name="Pangilinan J."/>
            <person name="Riley R."/>
            <person name="LaButti K."/>
            <person name="Andreopoulos B."/>
            <person name="Lipzen A."/>
            <person name="Chen C."/>
            <person name="Yanf M."/>
            <person name="Daum C."/>
            <person name="Ng V."/>
            <person name="Clum A."/>
            <person name="Steindorff A."/>
            <person name="Ohm R."/>
            <person name="Martin F."/>
            <person name="Silar P."/>
            <person name="Natvig D."/>
            <person name="Lalanne C."/>
            <person name="Gautier V."/>
            <person name="Ament-velasquez S.L."/>
            <person name="Kruys A."/>
            <person name="Hutchinson M.I."/>
            <person name="Powell A.J."/>
            <person name="Barry K."/>
            <person name="Miller A.N."/>
            <person name="Grigoriev I.V."/>
            <person name="Debuchy R."/>
            <person name="Gladieux P."/>
            <person name="Thoren M.H."/>
            <person name="Johannesson H."/>
        </authorList>
    </citation>
    <scope>NUCLEOTIDE SEQUENCE</scope>
    <source>
        <strain evidence="2">SMH3391-2</strain>
    </source>
</reference>